<evidence type="ECO:0000313" key="1">
    <source>
        <dbReference type="EMBL" id="CBX97490.1"/>
    </source>
</evidence>
<dbReference type="InParanoid" id="E5A1M6"/>
<reference evidence="2" key="1">
    <citation type="journal article" date="2011" name="Nat. Commun.">
        <title>Effector diversification within compartments of the Leptosphaeria maculans genome affected by Repeat-Induced Point mutations.</title>
        <authorList>
            <person name="Rouxel T."/>
            <person name="Grandaubert J."/>
            <person name="Hane J.K."/>
            <person name="Hoede C."/>
            <person name="van de Wouw A.P."/>
            <person name="Couloux A."/>
            <person name="Dominguez V."/>
            <person name="Anthouard V."/>
            <person name="Bally P."/>
            <person name="Bourras S."/>
            <person name="Cozijnsen A.J."/>
            <person name="Ciuffetti L.M."/>
            <person name="Degrave A."/>
            <person name="Dilmaghani A."/>
            <person name="Duret L."/>
            <person name="Fudal I."/>
            <person name="Goodwin S.B."/>
            <person name="Gout L."/>
            <person name="Glaser N."/>
            <person name="Linglin J."/>
            <person name="Kema G.H.J."/>
            <person name="Lapalu N."/>
            <person name="Lawrence C.B."/>
            <person name="May K."/>
            <person name="Meyer M."/>
            <person name="Ollivier B."/>
            <person name="Poulain J."/>
            <person name="Schoch C.L."/>
            <person name="Simon A."/>
            <person name="Spatafora J.W."/>
            <person name="Stachowiak A."/>
            <person name="Turgeon B.G."/>
            <person name="Tyler B.M."/>
            <person name="Vincent D."/>
            <person name="Weissenbach J."/>
            <person name="Amselem J."/>
            <person name="Quesneville H."/>
            <person name="Oliver R.P."/>
            <person name="Wincker P."/>
            <person name="Balesdent M.-H."/>
            <person name="Howlett B.J."/>
        </authorList>
    </citation>
    <scope>NUCLEOTIDE SEQUENCE [LARGE SCALE GENOMIC DNA]</scope>
    <source>
        <strain evidence="2">JN3 / isolate v23.1.3 / race Av1-4-5-6-7-8</strain>
    </source>
</reference>
<keyword evidence="2" id="KW-1185">Reference proteome</keyword>
<dbReference type="Proteomes" id="UP000002668">
    <property type="component" value="Genome"/>
</dbReference>
<protein>
    <submittedName>
        <fullName evidence="1">Predicted protein</fullName>
    </submittedName>
</protein>
<name>E5A1M6_LEPMJ</name>
<evidence type="ECO:0000313" key="2">
    <source>
        <dbReference type="Proteomes" id="UP000002668"/>
    </source>
</evidence>
<dbReference type="HOGENOM" id="CLU_1722699_0_0_1"/>
<proteinExistence type="predicted"/>
<dbReference type="AlphaFoldDB" id="E5A1M6"/>
<gene>
    <name evidence="1" type="ORF">LEMA_P106210.1</name>
</gene>
<sequence>MRNNETLSSPNCCVSFHSPFHPMSMIVLVKPGFSLHQVETLHLPESASIDNKIFLQGVLRRYKNKTIFGKKFPPHSAALCTGHIFETPRHSTPLLAARADELTIWCRKILSGDKLDVNDRRIGIDIVDHGIDGIFRQRQQIPGKFSEAEIPL</sequence>
<dbReference type="GeneID" id="13283785"/>
<organism evidence="2">
    <name type="scientific">Leptosphaeria maculans (strain JN3 / isolate v23.1.3 / race Av1-4-5-6-7-8)</name>
    <name type="common">Blackleg fungus</name>
    <name type="synonym">Phoma lingam</name>
    <dbReference type="NCBI Taxonomy" id="985895"/>
    <lineage>
        <taxon>Eukaryota</taxon>
        <taxon>Fungi</taxon>
        <taxon>Dikarya</taxon>
        <taxon>Ascomycota</taxon>
        <taxon>Pezizomycotina</taxon>
        <taxon>Dothideomycetes</taxon>
        <taxon>Pleosporomycetidae</taxon>
        <taxon>Pleosporales</taxon>
        <taxon>Pleosporineae</taxon>
        <taxon>Leptosphaeriaceae</taxon>
        <taxon>Plenodomus</taxon>
        <taxon>Plenodomus lingam/Leptosphaeria maculans species complex</taxon>
    </lineage>
</organism>
<accession>E5A1M6</accession>
<dbReference type="EMBL" id="FP929131">
    <property type="protein sequence ID" value="CBX97490.1"/>
    <property type="molecule type" value="Genomic_DNA"/>
</dbReference>
<dbReference type="VEuPathDB" id="FungiDB:LEMA_P106210.1"/>